<feature type="non-terminal residue" evidence="1">
    <location>
        <position position="353"/>
    </location>
</feature>
<name>A0AAD6T6I6_9AGAR</name>
<accession>A0AAD6T6I6</accession>
<organism evidence="1 2">
    <name type="scientific">Mycena alexandri</name>
    <dbReference type="NCBI Taxonomy" id="1745969"/>
    <lineage>
        <taxon>Eukaryota</taxon>
        <taxon>Fungi</taxon>
        <taxon>Dikarya</taxon>
        <taxon>Basidiomycota</taxon>
        <taxon>Agaricomycotina</taxon>
        <taxon>Agaricomycetes</taxon>
        <taxon>Agaricomycetidae</taxon>
        <taxon>Agaricales</taxon>
        <taxon>Marasmiineae</taxon>
        <taxon>Mycenaceae</taxon>
        <taxon>Mycena</taxon>
    </lineage>
</organism>
<sequence length="353" mass="40426">LKGTRITDVEHADDILTALTAPSGLKNHLNDAQCWCDNNGCETSIPKCLYQVFGPKQKISPRFYLGGYLISRVDKAYYLGVWLETGSKFLWREQYKVKAAKATTVANVSLGLDRFVGSIPAWDARTLYMARVDPHLDLTAGCDVCLDVDAKSLALLERVQLKFLRRMLGVGRRSLKVVLVSETGIWPIKYRRVYLALKYLCYLLQLAETRPALNALQESISLARNQRLSWMNDLRIVLPRLYLPVSLNIAVDLDVQMVEEAMKRVVKSMEAWIDREIEDSSAKKSLDFRHYLRIASPAPRSVHLTFMVLSSHSLAIERRRWKERGKAVVPQRWRLCRFCFAYVEDPAHAMFVC</sequence>
<evidence type="ECO:0008006" key="3">
    <source>
        <dbReference type="Google" id="ProtNLM"/>
    </source>
</evidence>
<gene>
    <name evidence="1" type="ORF">C8F04DRAFT_898144</name>
</gene>
<keyword evidence="2" id="KW-1185">Reference proteome</keyword>
<comment type="caution">
    <text evidence="1">The sequence shown here is derived from an EMBL/GenBank/DDBJ whole genome shotgun (WGS) entry which is preliminary data.</text>
</comment>
<proteinExistence type="predicted"/>
<feature type="non-terminal residue" evidence="1">
    <location>
        <position position="1"/>
    </location>
</feature>
<dbReference type="Proteomes" id="UP001218188">
    <property type="component" value="Unassembled WGS sequence"/>
</dbReference>
<dbReference type="AlphaFoldDB" id="A0AAD6T6I6"/>
<evidence type="ECO:0000313" key="1">
    <source>
        <dbReference type="EMBL" id="KAJ7040052.1"/>
    </source>
</evidence>
<reference evidence="1" key="1">
    <citation type="submission" date="2023-03" db="EMBL/GenBank/DDBJ databases">
        <title>Massive genome expansion in bonnet fungi (Mycena s.s.) driven by repeated elements and novel gene families across ecological guilds.</title>
        <authorList>
            <consortium name="Lawrence Berkeley National Laboratory"/>
            <person name="Harder C.B."/>
            <person name="Miyauchi S."/>
            <person name="Viragh M."/>
            <person name="Kuo A."/>
            <person name="Thoen E."/>
            <person name="Andreopoulos B."/>
            <person name="Lu D."/>
            <person name="Skrede I."/>
            <person name="Drula E."/>
            <person name="Henrissat B."/>
            <person name="Morin E."/>
            <person name="Kohler A."/>
            <person name="Barry K."/>
            <person name="LaButti K."/>
            <person name="Morin E."/>
            <person name="Salamov A."/>
            <person name="Lipzen A."/>
            <person name="Mereny Z."/>
            <person name="Hegedus B."/>
            <person name="Baldrian P."/>
            <person name="Stursova M."/>
            <person name="Weitz H."/>
            <person name="Taylor A."/>
            <person name="Grigoriev I.V."/>
            <person name="Nagy L.G."/>
            <person name="Martin F."/>
            <person name="Kauserud H."/>
        </authorList>
    </citation>
    <scope>NUCLEOTIDE SEQUENCE</scope>
    <source>
        <strain evidence="1">CBHHK200</strain>
    </source>
</reference>
<protein>
    <recommendedName>
        <fullName evidence="3">Reverse transcriptase</fullName>
    </recommendedName>
</protein>
<evidence type="ECO:0000313" key="2">
    <source>
        <dbReference type="Proteomes" id="UP001218188"/>
    </source>
</evidence>
<dbReference type="EMBL" id="JARJCM010000024">
    <property type="protein sequence ID" value="KAJ7040052.1"/>
    <property type="molecule type" value="Genomic_DNA"/>
</dbReference>